<evidence type="ECO:0000313" key="2">
    <source>
        <dbReference type="Proteomes" id="UP000199691"/>
    </source>
</evidence>
<proteinExistence type="predicted"/>
<reference evidence="2" key="1">
    <citation type="submission" date="2016-10" db="EMBL/GenBank/DDBJ databases">
        <authorList>
            <person name="Varghese N."/>
            <person name="Submissions S."/>
        </authorList>
    </citation>
    <scope>NUCLEOTIDE SEQUENCE [LARGE SCALE GENOMIC DNA]</scope>
    <source>
        <strain evidence="2">CGMCC 4.6609</strain>
    </source>
</reference>
<dbReference type="AlphaFoldDB" id="A0A1H0WUC2"/>
<dbReference type="RefSeq" id="WP_090104135.1">
    <property type="nucleotide sequence ID" value="NZ_FNIX01000023.1"/>
</dbReference>
<organism evidence="1 2">
    <name type="scientific">Lentzea jiangxiensis</name>
    <dbReference type="NCBI Taxonomy" id="641025"/>
    <lineage>
        <taxon>Bacteria</taxon>
        <taxon>Bacillati</taxon>
        <taxon>Actinomycetota</taxon>
        <taxon>Actinomycetes</taxon>
        <taxon>Pseudonocardiales</taxon>
        <taxon>Pseudonocardiaceae</taxon>
        <taxon>Lentzea</taxon>
    </lineage>
</organism>
<protein>
    <submittedName>
        <fullName evidence="1">Uncharacterized protein</fullName>
    </submittedName>
</protein>
<accession>A0A1H0WUC2</accession>
<gene>
    <name evidence="1" type="ORF">SAMN05421507_12346</name>
</gene>
<evidence type="ECO:0000313" key="1">
    <source>
        <dbReference type="EMBL" id="SDP94170.1"/>
    </source>
</evidence>
<dbReference type="STRING" id="641025.SAMN05421507_12346"/>
<dbReference type="EMBL" id="FNIX01000023">
    <property type="protein sequence ID" value="SDP94170.1"/>
    <property type="molecule type" value="Genomic_DNA"/>
</dbReference>
<name>A0A1H0WUC2_9PSEU</name>
<keyword evidence="2" id="KW-1185">Reference proteome</keyword>
<dbReference type="OrthoDB" id="3630985at2"/>
<sequence>MDEVLAGTLRSVVYERLDYLELLVANGDAASLAALAETELARLASAWRALLALHEPNERGRCPQCSGWRRGRLFPCSVWVVAHDHLISADHAGRCATVASHDTGANVAAS</sequence>
<dbReference type="Proteomes" id="UP000199691">
    <property type="component" value="Unassembled WGS sequence"/>
</dbReference>